<dbReference type="InterPro" id="IPR037175">
    <property type="entry name" value="KFase_sf"/>
</dbReference>
<organism evidence="1 2">
    <name type="scientific">Sorangium atrum</name>
    <dbReference type="NCBI Taxonomy" id="2995308"/>
    <lineage>
        <taxon>Bacteria</taxon>
        <taxon>Pseudomonadati</taxon>
        <taxon>Myxococcota</taxon>
        <taxon>Polyangia</taxon>
        <taxon>Polyangiales</taxon>
        <taxon>Polyangiaceae</taxon>
        <taxon>Sorangium</taxon>
    </lineage>
</organism>
<dbReference type="InterPro" id="IPR007325">
    <property type="entry name" value="KFase/CYL"/>
</dbReference>
<dbReference type="Pfam" id="PF04199">
    <property type="entry name" value="Cyclase"/>
    <property type="match status" value="1"/>
</dbReference>
<dbReference type="RefSeq" id="WP_272095688.1">
    <property type="nucleotide sequence ID" value="NZ_JAQNDK010000001.1"/>
</dbReference>
<reference evidence="1 2" key="1">
    <citation type="submission" date="2023-01" db="EMBL/GenBank/DDBJ databases">
        <title>Minimal conservation of predation-associated metabolite biosynthetic gene clusters underscores biosynthetic potential of Myxococcota including descriptions for ten novel species: Archangium lansinium sp. nov., Myxococcus landrumus sp. nov., Nannocystis bai.</title>
        <authorList>
            <person name="Ahearne A."/>
            <person name="Stevens C."/>
            <person name="Dowd S."/>
        </authorList>
    </citation>
    <scope>NUCLEOTIDE SEQUENCE [LARGE SCALE GENOMIC DNA]</scope>
    <source>
        <strain evidence="1 2">WIWO2</strain>
    </source>
</reference>
<proteinExistence type="predicted"/>
<dbReference type="PANTHER" id="PTHR31118:SF32">
    <property type="entry name" value="KYNURENINE FORMAMIDASE"/>
    <property type="match status" value="1"/>
</dbReference>
<keyword evidence="2" id="KW-1185">Reference proteome</keyword>
<dbReference type="SUPFAM" id="SSF102198">
    <property type="entry name" value="Putative cyclase"/>
    <property type="match status" value="1"/>
</dbReference>
<gene>
    <name evidence="1" type="ORF">POL72_13950</name>
</gene>
<dbReference type="Proteomes" id="UP001217485">
    <property type="component" value="Unassembled WGS sequence"/>
</dbReference>
<sequence>MKQSALNQSKELWADVSVPIRNGMVHWPGNPEVKIVQTQDLERGDPATVSHLSLGTHTGTHVDAPAHFIARGAGIDRVPLERLIGPARVLDLGEIDRITPAHLDPADIRPGDRVLFKTGNSAHWDETQFRSDYTYLSFEAASHLVERGAWTVGIDYLSIGGMDRGAETHHVLLAAGVCIIEGLDLSRVEQGWYDLVCLPLRLEGIDGSPARVVLRGGDRRGRRTRRRSRSSGDRASFCRKEAGYGGCEHS</sequence>
<evidence type="ECO:0000313" key="1">
    <source>
        <dbReference type="EMBL" id="MDC0678844.1"/>
    </source>
</evidence>
<protein>
    <submittedName>
        <fullName evidence="1">Cyclase family protein</fullName>
    </submittedName>
</protein>
<dbReference type="EMBL" id="JAQNDK010000001">
    <property type="protein sequence ID" value="MDC0678844.1"/>
    <property type="molecule type" value="Genomic_DNA"/>
</dbReference>
<accession>A0ABT5BXE8</accession>
<dbReference type="Gene3D" id="3.50.30.50">
    <property type="entry name" value="Putative cyclase"/>
    <property type="match status" value="1"/>
</dbReference>
<comment type="caution">
    <text evidence="1">The sequence shown here is derived from an EMBL/GenBank/DDBJ whole genome shotgun (WGS) entry which is preliminary data.</text>
</comment>
<name>A0ABT5BXE8_9BACT</name>
<dbReference type="PANTHER" id="PTHR31118">
    <property type="entry name" value="CYCLASE-LIKE PROTEIN 2"/>
    <property type="match status" value="1"/>
</dbReference>
<evidence type="ECO:0000313" key="2">
    <source>
        <dbReference type="Proteomes" id="UP001217485"/>
    </source>
</evidence>